<name>A0A1R3I0R4_COCAP</name>
<dbReference type="Proteomes" id="UP000188268">
    <property type="component" value="Unassembled WGS sequence"/>
</dbReference>
<feature type="compositionally biased region" description="Low complexity" evidence="1">
    <location>
        <begin position="1"/>
        <end position="15"/>
    </location>
</feature>
<comment type="caution">
    <text evidence="2">The sequence shown here is derived from an EMBL/GenBank/DDBJ whole genome shotgun (WGS) entry which is preliminary data.</text>
</comment>
<accession>A0A1R3I0R4</accession>
<dbReference type="Gramene" id="OMO76163">
    <property type="protein sequence ID" value="OMO76163"/>
    <property type="gene ID" value="CCACVL1_15869"/>
</dbReference>
<evidence type="ECO:0000313" key="2">
    <source>
        <dbReference type="EMBL" id="OMO76163.1"/>
    </source>
</evidence>
<feature type="region of interest" description="Disordered" evidence="1">
    <location>
        <begin position="1"/>
        <end position="20"/>
    </location>
</feature>
<evidence type="ECO:0000313" key="3">
    <source>
        <dbReference type="Proteomes" id="UP000188268"/>
    </source>
</evidence>
<gene>
    <name evidence="2" type="ORF">CCACVL1_15869</name>
</gene>
<sequence>MAAAAAFRSNNAFRSKPQGPWCTHQTSLDEKTRFPKLNFCAQPRSWPSIALKTLHFVRMLVGRGNRAAARVCKYFVTAKVNYINE</sequence>
<dbReference type="EMBL" id="AWWV01010898">
    <property type="protein sequence ID" value="OMO76163.1"/>
    <property type="molecule type" value="Genomic_DNA"/>
</dbReference>
<protein>
    <submittedName>
        <fullName evidence="2">Uncharacterized protein</fullName>
    </submittedName>
</protein>
<proteinExistence type="predicted"/>
<reference evidence="2 3" key="1">
    <citation type="submission" date="2013-09" db="EMBL/GenBank/DDBJ databases">
        <title>Corchorus capsularis genome sequencing.</title>
        <authorList>
            <person name="Alam M."/>
            <person name="Haque M.S."/>
            <person name="Islam M.S."/>
            <person name="Emdad E.M."/>
            <person name="Islam M.M."/>
            <person name="Ahmed B."/>
            <person name="Halim A."/>
            <person name="Hossen Q.M.M."/>
            <person name="Hossain M.Z."/>
            <person name="Ahmed R."/>
            <person name="Khan M.M."/>
            <person name="Islam R."/>
            <person name="Rashid M.M."/>
            <person name="Khan S.A."/>
            <person name="Rahman M.S."/>
            <person name="Alam M."/>
        </authorList>
    </citation>
    <scope>NUCLEOTIDE SEQUENCE [LARGE SCALE GENOMIC DNA]</scope>
    <source>
        <strain evidence="3">cv. CVL-1</strain>
        <tissue evidence="2">Whole seedling</tissue>
    </source>
</reference>
<evidence type="ECO:0000256" key="1">
    <source>
        <dbReference type="SAM" id="MobiDB-lite"/>
    </source>
</evidence>
<organism evidence="2 3">
    <name type="scientific">Corchorus capsularis</name>
    <name type="common">Jute</name>
    <dbReference type="NCBI Taxonomy" id="210143"/>
    <lineage>
        <taxon>Eukaryota</taxon>
        <taxon>Viridiplantae</taxon>
        <taxon>Streptophyta</taxon>
        <taxon>Embryophyta</taxon>
        <taxon>Tracheophyta</taxon>
        <taxon>Spermatophyta</taxon>
        <taxon>Magnoliopsida</taxon>
        <taxon>eudicotyledons</taxon>
        <taxon>Gunneridae</taxon>
        <taxon>Pentapetalae</taxon>
        <taxon>rosids</taxon>
        <taxon>malvids</taxon>
        <taxon>Malvales</taxon>
        <taxon>Malvaceae</taxon>
        <taxon>Grewioideae</taxon>
        <taxon>Apeibeae</taxon>
        <taxon>Corchorus</taxon>
    </lineage>
</organism>
<dbReference type="AlphaFoldDB" id="A0A1R3I0R4"/>
<keyword evidence="3" id="KW-1185">Reference proteome</keyword>